<dbReference type="EMBL" id="BNBD01000006">
    <property type="protein sequence ID" value="GHF50148.1"/>
    <property type="molecule type" value="Genomic_DNA"/>
</dbReference>
<name>A0A919EDQ5_9ACTN</name>
<reference evidence="3" key="1">
    <citation type="journal article" date="2014" name="Int. J. Syst. Evol. Microbiol.">
        <title>Complete genome sequence of Corynebacterium casei LMG S-19264T (=DSM 44701T), isolated from a smear-ripened cheese.</title>
        <authorList>
            <consortium name="US DOE Joint Genome Institute (JGI-PGF)"/>
            <person name="Walter F."/>
            <person name="Albersmeier A."/>
            <person name="Kalinowski J."/>
            <person name="Ruckert C."/>
        </authorList>
    </citation>
    <scope>NUCLEOTIDE SEQUENCE</scope>
    <source>
        <strain evidence="3">JCM 4059</strain>
    </source>
</reference>
<feature type="chain" id="PRO_5038603346" description="Secreted protein" evidence="2">
    <location>
        <begin position="17"/>
        <end position="69"/>
    </location>
</feature>
<keyword evidence="4" id="KW-1185">Reference proteome</keyword>
<protein>
    <recommendedName>
        <fullName evidence="5">Secreted protein</fullName>
    </recommendedName>
</protein>
<dbReference type="Proteomes" id="UP000638313">
    <property type="component" value="Unassembled WGS sequence"/>
</dbReference>
<dbReference type="AlphaFoldDB" id="A0A919EDQ5"/>
<feature type="signal peptide" evidence="2">
    <location>
        <begin position="1"/>
        <end position="16"/>
    </location>
</feature>
<accession>A0A919EDQ5</accession>
<feature type="region of interest" description="Disordered" evidence="1">
    <location>
        <begin position="21"/>
        <end position="47"/>
    </location>
</feature>
<evidence type="ECO:0008006" key="5">
    <source>
        <dbReference type="Google" id="ProtNLM"/>
    </source>
</evidence>
<keyword evidence="2" id="KW-0732">Signal</keyword>
<reference evidence="3" key="2">
    <citation type="submission" date="2020-09" db="EMBL/GenBank/DDBJ databases">
        <authorList>
            <person name="Sun Q."/>
            <person name="Ohkuma M."/>
        </authorList>
    </citation>
    <scope>NUCLEOTIDE SEQUENCE</scope>
    <source>
        <strain evidence="3">JCM 4059</strain>
    </source>
</reference>
<evidence type="ECO:0000256" key="1">
    <source>
        <dbReference type="SAM" id="MobiDB-lite"/>
    </source>
</evidence>
<evidence type="ECO:0000313" key="4">
    <source>
        <dbReference type="Proteomes" id="UP000638313"/>
    </source>
</evidence>
<gene>
    <name evidence="3" type="ORF">GCM10010218_34580</name>
</gene>
<comment type="caution">
    <text evidence="3">The sequence shown here is derived from an EMBL/GenBank/DDBJ whole genome shotgun (WGS) entry which is preliminary data.</text>
</comment>
<evidence type="ECO:0000313" key="3">
    <source>
        <dbReference type="EMBL" id="GHF50148.1"/>
    </source>
</evidence>
<evidence type="ECO:0000256" key="2">
    <source>
        <dbReference type="SAM" id="SignalP"/>
    </source>
</evidence>
<organism evidence="3 4">
    <name type="scientific">Streptomyces mashuensis</name>
    <dbReference type="NCBI Taxonomy" id="33904"/>
    <lineage>
        <taxon>Bacteria</taxon>
        <taxon>Bacillati</taxon>
        <taxon>Actinomycetota</taxon>
        <taxon>Actinomycetes</taxon>
        <taxon>Kitasatosporales</taxon>
        <taxon>Streptomycetaceae</taxon>
        <taxon>Streptomyces</taxon>
    </lineage>
</organism>
<proteinExistence type="predicted"/>
<sequence>MLALAGVTAVAATVTAALWRGGTTPQQPPPDAPVTQVAPGGPDDVARHWTPERVREAQENMRHGGDPEG</sequence>